<dbReference type="Pfam" id="PF00651">
    <property type="entry name" value="BTB"/>
    <property type="match status" value="1"/>
</dbReference>
<protein>
    <submittedName>
        <fullName evidence="7">Uncharacterized protein</fullName>
    </submittedName>
</protein>
<keyword evidence="3" id="KW-0862">Zinc</keyword>
<dbReference type="Gene3D" id="3.30.160.60">
    <property type="entry name" value="Classic Zinc Finger"/>
    <property type="match status" value="1"/>
</dbReference>
<dbReference type="InterPro" id="IPR036236">
    <property type="entry name" value="Znf_C2H2_sf"/>
</dbReference>
<feature type="domain" description="C2H2-type" evidence="6">
    <location>
        <begin position="398"/>
        <end position="426"/>
    </location>
</feature>
<dbReference type="SMART" id="SM00225">
    <property type="entry name" value="BTB"/>
    <property type="match status" value="1"/>
</dbReference>
<dbReference type="SUPFAM" id="SSF54695">
    <property type="entry name" value="POZ domain"/>
    <property type="match status" value="1"/>
</dbReference>
<feature type="compositionally biased region" description="Basic and acidic residues" evidence="4">
    <location>
        <begin position="199"/>
        <end position="215"/>
    </location>
</feature>
<keyword evidence="2" id="KW-0539">Nucleus</keyword>
<sequence length="466" mass="51018">MGSDQQFCLQWHNYQSSLLASLPQLLDSDDLTDVTLSAGGRNIKAHRVILSACSQYFKDLFKVLPPMQHPVIVLPGTNFTDLCALVTFMYSGEVNIYQEQLQGILTMADAMQIRGLAEVNGAAQNDIQAKKDGHGSAKRPRLSTHQNLMFPVVNPVVIETSTKRPLLAESVDMSGNLMANSNFEIYGESRSSSNIQKNSQEELHFESGNKSDSSKLKSASENLDIYMNASRNDKGRKSALLPESDVMHYVEDTAYSSPNPPPMGSPGTSEDARIKLEPEHHDFGVCGGESSISRQALTGSTGEGQKLPGLDCENGQDQQSPCSDDSVGSNFGAESKLDRMQVGQGVHLSSQKFSAPYNKLSTTTHSSKLFATCIVCGKQLSNQYNLRVHMETHQNVNYACRVCNHVSRSRDALRKHVSYRHPKENKDRLSVGGIAREGSLLSASNNGVSGTNRKPKLFTTNSDIKQ</sequence>
<feature type="region of interest" description="Disordered" evidence="4">
    <location>
        <begin position="442"/>
        <end position="466"/>
    </location>
</feature>
<dbReference type="CDD" id="cd18315">
    <property type="entry name" value="BTB_POZ_BAB-like"/>
    <property type="match status" value="1"/>
</dbReference>
<evidence type="ECO:0000313" key="8">
    <source>
        <dbReference type="Proteomes" id="UP001378592"/>
    </source>
</evidence>
<feature type="compositionally biased region" description="Polar residues" evidence="4">
    <location>
        <begin position="315"/>
        <end position="329"/>
    </location>
</feature>
<feature type="domain" description="BTB" evidence="5">
    <location>
        <begin position="32"/>
        <end position="98"/>
    </location>
</feature>
<dbReference type="PROSITE" id="PS00028">
    <property type="entry name" value="ZINC_FINGER_C2H2_1"/>
    <property type="match status" value="1"/>
</dbReference>
<dbReference type="InterPro" id="IPR013087">
    <property type="entry name" value="Znf_C2H2_type"/>
</dbReference>
<keyword evidence="8" id="KW-1185">Reference proteome</keyword>
<dbReference type="PROSITE" id="PS50157">
    <property type="entry name" value="ZINC_FINGER_C2H2_2"/>
    <property type="match status" value="2"/>
</dbReference>
<evidence type="ECO:0000256" key="3">
    <source>
        <dbReference type="PROSITE-ProRule" id="PRU00042"/>
    </source>
</evidence>
<evidence type="ECO:0000259" key="6">
    <source>
        <dbReference type="PROSITE" id="PS50157"/>
    </source>
</evidence>
<dbReference type="GO" id="GO:0048513">
    <property type="term" value="P:animal organ development"/>
    <property type="evidence" value="ECO:0007669"/>
    <property type="project" value="UniProtKB-ARBA"/>
</dbReference>
<comment type="caution">
    <text evidence="7">The sequence shown here is derived from an EMBL/GenBank/DDBJ whole genome shotgun (WGS) entry which is preliminary data.</text>
</comment>
<reference evidence="7 8" key="1">
    <citation type="submission" date="2024-03" db="EMBL/GenBank/DDBJ databases">
        <title>The genome assembly and annotation of the cricket Gryllus longicercus Weissman &amp; Gray.</title>
        <authorList>
            <person name="Szrajer S."/>
            <person name="Gray D."/>
            <person name="Ylla G."/>
        </authorList>
    </citation>
    <scope>NUCLEOTIDE SEQUENCE [LARGE SCALE GENOMIC DNA]</scope>
    <source>
        <strain evidence="7">DAG 2021-001</strain>
        <tissue evidence="7">Whole body minus gut</tissue>
    </source>
</reference>
<dbReference type="SMART" id="SM00355">
    <property type="entry name" value="ZnF_C2H2"/>
    <property type="match status" value="2"/>
</dbReference>
<gene>
    <name evidence="7" type="ORF">R5R35_012409</name>
</gene>
<feature type="region of interest" description="Disordered" evidence="4">
    <location>
        <begin position="295"/>
        <end position="331"/>
    </location>
</feature>
<organism evidence="7 8">
    <name type="scientific">Gryllus longicercus</name>
    <dbReference type="NCBI Taxonomy" id="2509291"/>
    <lineage>
        <taxon>Eukaryota</taxon>
        <taxon>Metazoa</taxon>
        <taxon>Ecdysozoa</taxon>
        <taxon>Arthropoda</taxon>
        <taxon>Hexapoda</taxon>
        <taxon>Insecta</taxon>
        <taxon>Pterygota</taxon>
        <taxon>Neoptera</taxon>
        <taxon>Polyneoptera</taxon>
        <taxon>Orthoptera</taxon>
        <taxon>Ensifera</taxon>
        <taxon>Gryllidea</taxon>
        <taxon>Grylloidea</taxon>
        <taxon>Gryllidae</taxon>
        <taxon>Gryllinae</taxon>
        <taxon>Gryllus</taxon>
    </lineage>
</organism>
<dbReference type="AlphaFoldDB" id="A0AAN9VGS2"/>
<dbReference type="InterPro" id="IPR051095">
    <property type="entry name" value="Dros_DevTransReg"/>
</dbReference>
<dbReference type="PANTHER" id="PTHR23110:SF110">
    <property type="entry name" value="AGAP003189-PA"/>
    <property type="match status" value="1"/>
</dbReference>
<dbReference type="EMBL" id="JAZDUA010000198">
    <property type="protein sequence ID" value="KAK7864634.1"/>
    <property type="molecule type" value="Genomic_DNA"/>
</dbReference>
<evidence type="ECO:0000313" key="7">
    <source>
        <dbReference type="EMBL" id="KAK7864634.1"/>
    </source>
</evidence>
<dbReference type="InterPro" id="IPR011333">
    <property type="entry name" value="SKP1/BTB/POZ_sf"/>
</dbReference>
<dbReference type="SUPFAM" id="SSF57667">
    <property type="entry name" value="beta-beta-alpha zinc fingers"/>
    <property type="match status" value="1"/>
</dbReference>
<dbReference type="GO" id="GO:0005634">
    <property type="term" value="C:nucleus"/>
    <property type="evidence" value="ECO:0007669"/>
    <property type="project" value="UniProtKB-SubCell"/>
</dbReference>
<keyword evidence="3" id="KW-0863">Zinc-finger</keyword>
<feature type="domain" description="C2H2-type" evidence="6">
    <location>
        <begin position="371"/>
        <end position="398"/>
    </location>
</feature>
<dbReference type="PANTHER" id="PTHR23110">
    <property type="entry name" value="BTB DOMAIN TRANSCRIPTION FACTOR"/>
    <property type="match status" value="1"/>
</dbReference>
<dbReference type="GO" id="GO:0008270">
    <property type="term" value="F:zinc ion binding"/>
    <property type="evidence" value="ECO:0007669"/>
    <property type="project" value="UniProtKB-KW"/>
</dbReference>
<dbReference type="Pfam" id="PF00096">
    <property type="entry name" value="zf-C2H2"/>
    <property type="match status" value="1"/>
</dbReference>
<dbReference type="Gene3D" id="3.30.710.10">
    <property type="entry name" value="Potassium Channel Kv1.1, Chain A"/>
    <property type="match status" value="1"/>
</dbReference>
<evidence type="ECO:0000256" key="1">
    <source>
        <dbReference type="ARBA" id="ARBA00004123"/>
    </source>
</evidence>
<evidence type="ECO:0000256" key="4">
    <source>
        <dbReference type="SAM" id="MobiDB-lite"/>
    </source>
</evidence>
<dbReference type="GO" id="GO:0003006">
    <property type="term" value="P:developmental process involved in reproduction"/>
    <property type="evidence" value="ECO:0007669"/>
    <property type="project" value="UniProtKB-ARBA"/>
</dbReference>
<dbReference type="GO" id="GO:0048666">
    <property type="term" value="P:neuron development"/>
    <property type="evidence" value="ECO:0007669"/>
    <property type="project" value="UniProtKB-ARBA"/>
</dbReference>
<comment type="subcellular location">
    <subcellularLocation>
        <location evidence="1">Nucleus</location>
    </subcellularLocation>
</comment>
<dbReference type="Proteomes" id="UP001378592">
    <property type="component" value="Unassembled WGS sequence"/>
</dbReference>
<name>A0AAN9VGS2_9ORTH</name>
<dbReference type="GO" id="GO:0006357">
    <property type="term" value="P:regulation of transcription by RNA polymerase II"/>
    <property type="evidence" value="ECO:0007669"/>
    <property type="project" value="TreeGrafter"/>
</dbReference>
<dbReference type="PROSITE" id="PS50097">
    <property type="entry name" value="BTB"/>
    <property type="match status" value="1"/>
</dbReference>
<evidence type="ECO:0000259" key="5">
    <source>
        <dbReference type="PROSITE" id="PS50097"/>
    </source>
</evidence>
<evidence type="ECO:0000256" key="2">
    <source>
        <dbReference type="ARBA" id="ARBA00023242"/>
    </source>
</evidence>
<keyword evidence="3" id="KW-0479">Metal-binding</keyword>
<dbReference type="InterPro" id="IPR000210">
    <property type="entry name" value="BTB/POZ_dom"/>
</dbReference>
<proteinExistence type="predicted"/>
<feature type="region of interest" description="Disordered" evidence="4">
    <location>
        <begin position="190"/>
        <end position="216"/>
    </location>
</feature>
<accession>A0AAN9VGS2</accession>